<dbReference type="InterPro" id="IPR039684">
    <property type="entry name" value="FANCG"/>
</dbReference>
<dbReference type="InterPro" id="IPR019734">
    <property type="entry name" value="TPR_rpt"/>
</dbReference>
<dbReference type="AlphaFoldDB" id="A0A6P8FS92"/>
<dbReference type="CTD" id="2189"/>
<gene>
    <name evidence="2" type="primary">fancg</name>
</gene>
<dbReference type="SUPFAM" id="SSF48452">
    <property type="entry name" value="TPR-like"/>
    <property type="match status" value="1"/>
</dbReference>
<name>A0A6P8FS92_CLUHA</name>
<proteinExistence type="predicted"/>
<dbReference type="InterPro" id="IPR011990">
    <property type="entry name" value="TPR-like_helical_dom_sf"/>
</dbReference>
<organism evidence="1 2">
    <name type="scientific">Clupea harengus</name>
    <name type="common">Atlantic herring</name>
    <dbReference type="NCBI Taxonomy" id="7950"/>
    <lineage>
        <taxon>Eukaryota</taxon>
        <taxon>Metazoa</taxon>
        <taxon>Chordata</taxon>
        <taxon>Craniata</taxon>
        <taxon>Vertebrata</taxon>
        <taxon>Euteleostomi</taxon>
        <taxon>Actinopterygii</taxon>
        <taxon>Neopterygii</taxon>
        <taxon>Teleostei</taxon>
        <taxon>Clupei</taxon>
        <taxon>Clupeiformes</taxon>
        <taxon>Clupeoidei</taxon>
        <taxon>Clupeidae</taxon>
        <taxon>Clupea</taxon>
    </lineage>
</organism>
<dbReference type="RefSeq" id="XP_031426416.1">
    <property type="nucleotide sequence ID" value="XM_031570556.2"/>
</dbReference>
<dbReference type="PANTHER" id="PTHR15254:SF2">
    <property type="entry name" value="FANCONI ANEMIA GROUP G PROTEIN"/>
    <property type="match status" value="1"/>
</dbReference>
<reference evidence="2" key="1">
    <citation type="submission" date="2025-08" db="UniProtKB">
        <authorList>
            <consortium name="RefSeq"/>
        </authorList>
    </citation>
    <scope>IDENTIFICATION</scope>
</reference>
<evidence type="ECO:0000313" key="2">
    <source>
        <dbReference type="RefSeq" id="XP_031426416.1"/>
    </source>
</evidence>
<dbReference type="Proteomes" id="UP000515152">
    <property type="component" value="Chromosome 7"/>
</dbReference>
<dbReference type="PANTHER" id="PTHR15254">
    <property type="entry name" value="FANCONI ANEMIA GROUP G PROTEIN FAMILY MEMBER"/>
    <property type="match status" value="1"/>
</dbReference>
<accession>A0A6P8FS92</accession>
<dbReference type="SMART" id="SM00028">
    <property type="entry name" value="TPR"/>
    <property type="match status" value="2"/>
</dbReference>
<dbReference type="Gene3D" id="1.25.40.10">
    <property type="entry name" value="Tetratricopeptide repeat domain"/>
    <property type="match status" value="2"/>
</dbReference>
<dbReference type="GO" id="GO:0043240">
    <property type="term" value="C:Fanconi anaemia nuclear complex"/>
    <property type="evidence" value="ECO:0007669"/>
    <property type="project" value="InterPro"/>
</dbReference>
<sequence>MDAYLLEKWTQANNSFVKEWKVTDGRIGGNHGVKEKCHKGTLKLLQKIQGVPAVIELIQLELAVAYNTLVFSLNLSSLSDVQQSLTYTLLRALEAVDCQTSSMDPIVLWCVTLKSFSNTSHLSCLHSLLCVQWALWLASCQMQSIRHLLRDVTQEEVTASSQDLRTVIQKLSLSEKENSNLLVAVTAREFKDLLPICTILLEGLENITQENYSAALVAFLQAASLPAPRTLLAQVHTLTGFAFAKLDQPQSALQSYRKAMEVDFGCHSALYQSALVYRQLKNTQAEIEALRLLHSALVQHTEEQTVNTRVMIISPDVLLSSKCKDSIMAVPSPQLILHSLACTCVLEDRILEAVELYLDLMSSLQSDITQPVCTEADVSLPRVPVVYLEAAFTLLRAKRMWDVITVCEEVITKTMNLIPERLVLDLSEEHLLFSMEGPSKSLKHERLEYVLWAAAAHYLQGLAYCKMKDTKESVANFTRSLNWLAKVSIKSTELQMIKFGLVEVYRRLGRQEEAIVCWRESQSSSEAVSSGNLPLYLQTFPEVSLCFDINYLKKAMEDTFQRRGVFT</sequence>
<keyword evidence="1" id="KW-1185">Reference proteome</keyword>
<dbReference type="GO" id="GO:0036297">
    <property type="term" value="P:interstrand cross-link repair"/>
    <property type="evidence" value="ECO:0007669"/>
    <property type="project" value="InterPro"/>
</dbReference>
<dbReference type="GeneID" id="105901174"/>
<evidence type="ECO:0000313" key="1">
    <source>
        <dbReference type="Proteomes" id="UP000515152"/>
    </source>
</evidence>
<protein>
    <submittedName>
        <fullName evidence="2">Fanconi anemia group G protein isoform X2</fullName>
    </submittedName>
</protein>